<dbReference type="Gene3D" id="2.40.50.1020">
    <property type="entry name" value="LytTr DNA-binding domain"/>
    <property type="match status" value="1"/>
</dbReference>
<name>A0A5C7FMD7_9BACT</name>
<dbReference type="RefSeq" id="WP_147931406.1">
    <property type="nucleotide sequence ID" value="NZ_VOXD01000021.1"/>
</dbReference>
<protein>
    <submittedName>
        <fullName evidence="3">LytTR family transcriptional regulator</fullName>
    </submittedName>
</protein>
<evidence type="ECO:0000313" key="3">
    <source>
        <dbReference type="EMBL" id="TXF88606.1"/>
    </source>
</evidence>
<reference evidence="3 4" key="1">
    <citation type="submission" date="2019-08" db="EMBL/GenBank/DDBJ databases">
        <title>Lewinella sp. strain SSH13 Genome sequencing and assembly.</title>
        <authorList>
            <person name="Kim I."/>
        </authorList>
    </citation>
    <scope>NUCLEOTIDE SEQUENCE [LARGE SCALE GENOMIC DNA]</scope>
    <source>
        <strain evidence="3 4">SSH13</strain>
    </source>
</reference>
<dbReference type="GO" id="GO:0003677">
    <property type="term" value="F:DNA binding"/>
    <property type="evidence" value="ECO:0007669"/>
    <property type="project" value="InterPro"/>
</dbReference>
<proteinExistence type="predicted"/>
<keyword evidence="4" id="KW-1185">Reference proteome</keyword>
<dbReference type="PROSITE" id="PS50930">
    <property type="entry name" value="HTH_LYTTR"/>
    <property type="match status" value="1"/>
</dbReference>
<feature type="compositionally biased region" description="Polar residues" evidence="1">
    <location>
        <begin position="1"/>
        <end position="11"/>
    </location>
</feature>
<dbReference type="GO" id="GO:0000156">
    <property type="term" value="F:phosphorelay response regulator activity"/>
    <property type="evidence" value="ECO:0007669"/>
    <property type="project" value="InterPro"/>
</dbReference>
<dbReference type="PANTHER" id="PTHR37299:SF1">
    <property type="entry name" value="STAGE 0 SPORULATION PROTEIN A HOMOLOG"/>
    <property type="match status" value="1"/>
</dbReference>
<dbReference type="InterPro" id="IPR007492">
    <property type="entry name" value="LytTR_DNA-bd_dom"/>
</dbReference>
<dbReference type="Proteomes" id="UP000321907">
    <property type="component" value="Unassembled WGS sequence"/>
</dbReference>
<dbReference type="InterPro" id="IPR046947">
    <property type="entry name" value="LytR-like"/>
</dbReference>
<dbReference type="OrthoDB" id="940781at2"/>
<dbReference type="AlphaFoldDB" id="A0A5C7FMD7"/>
<dbReference type="Pfam" id="PF04397">
    <property type="entry name" value="LytTR"/>
    <property type="match status" value="1"/>
</dbReference>
<gene>
    <name evidence="3" type="ORF">FUA23_14160</name>
</gene>
<comment type="caution">
    <text evidence="3">The sequence shown here is derived from an EMBL/GenBank/DDBJ whole genome shotgun (WGS) entry which is preliminary data.</text>
</comment>
<feature type="domain" description="HTH LytTR-type" evidence="2">
    <location>
        <begin position="24"/>
        <end position="123"/>
    </location>
</feature>
<dbReference type="EMBL" id="VOXD01000021">
    <property type="protein sequence ID" value="TXF88606.1"/>
    <property type="molecule type" value="Genomic_DNA"/>
</dbReference>
<organism evidence="3 4">
    <name type="scientific">Neolewinella aurantiaca</name>
    <dbReference type="NCBI Taxonomy" id="2602767"/>
    <lineage>
        <taxon>Bacteria</taxon>
        <taxon>Pseudomonadati</taxon>
        <taxon>Bacteroidota</taxon>
        <taxon>Saprospiria</taxon>
        <taxon>Saprospirales</taxon>
        <taxon>Lewinellaceae</taxon>
        <taxon>Neolewinella</taxon>
    </lineage>
</organism>
<sequence>MAFQSGQLTITSDPRSPDPRRDRIYVHYKKRMTRIMTSEIRYVEANRAYCHLVTTDGREFTLSLSLGALERQLPQGNIIRIHRSYLANVLHIDGIGDKALRTGKKTLPLSRNCREELFRRIRVIGKG</sequence>
<feature type="region of interest" description="Disordered" evidence="1">
    <location>
        <begin position="1"/>
        <end position="21"/>
    </location>
</feature>
<evidence type="ECO:0000313" key="4">
    <source>
        <dbReference type="Proteomes" id="UP000321907"/>
    </source>
</evidence>
<evidence type="ECO:0000259" key="2">
    <source>
        <dbReference type="PROSITE" id="PS50930"/>
    </source>
</evidence>
<dbReference type="SMART" id="SM00850">
    <property type="entry name" value="LytTR"/>
    <property type="match status" value="1"/>
</dbReference>
<accession>A0A5C7FMD7</accession>
<dbReference type="PANTHER" id="PTHR37299">
    <property type="entry name" value="TRANSCRIPTIONAL REGULATOR-RELATED"/>
    <property type="match status" value="1"/>
</dbReference>
<evidence type="ECO:0000256" key="1">
    <source>
        <dbReference type="SAM" id="MobiDB-lite"/>
    </source>
</evidence>